<feature type="domain" description="TonB-dependent receptor plug" evidence="14">
    <location>
        <begin position="55"/>
        <end position="165"/>
    </location>
</feature>
<dbReference type="Proteomes" id="UP000286576">
    <property type="component" value="Unassembled WGS sequence"/>
</dbReference>
<dbReference type="RefSeq" id="WP_119584327.1">
    <property type="nucleotide sequence ID" value="NZ_CAWODQ010000001.1"/>
</dbReference>
<protein>
    <submittedName>
        <fullName evidence="15">TonB-dependent receptor</fullName>
    </submittedName>
</protein>
<proteinExistence type="inferred from homology"/>
<evidence type="ECO:0000256" key="9">
    <source>
        <dbReference type="PROSITE-ProRule" id="PRU01360"/>
    </source>
</evidence>
<dbReference type="PANTHER" id="PTHR47234:SF2">
    <property type="entry name" value="TONB-DEPENDENT RECEPTOR"/>
    <property type="match status" value="1"/>
</dbReference>
<reference evidence="15 16" key="1">
    <citation type="submission" date="2018-08" db="EMBL/GenBank/DDBJ databases">
        <title>Erythrobacter zhengii sp.nov., a bacterium isolated from deep-sea sediment.</title>
        <authorList>
            <person name="Fang C."/>
            <person name="Wu Y.-H."/>
            <person name="Sun C."/>
            <person name="Wang H."/>
            <person name="Cheng H."/>
            <person name="Meng F.-X."/>
            <person name="Wang C.-S."/>
            <person name="Xu X.-W."/>
        </authorList>
    </citation>
    <scope>NUCLEOTIDE SEQUENCE [LARGE SCALE GENOMIC DNA]</scope>
    <source>
        <strain evidence="15 16">V18</strain>
    </source>
</reference>
<evidence type="ECO:0000256" key="4">
    <source>
        <dbReference type="ARBA" id="ARBA00022692"/>
    </source>
</evidence>
<dbReference type="PROSITE" id="PS52016">
    <property type="entry name" value="TONB_DEPENDENT_REC_3"/>
    <property type="match status" value="1"/>
</dbReference>
<evidence type="ECO:0000259" key="14">
    <source>
        <dbReference type="Pfam" id="PF07715"/>
    </source>
</evidence>
<feature type="chain" id="PRO_5019410871" evidence="12">
    <location>
        <begin position="28"/>
        <end position="984"/>
    </location>
</feature>
<keyword evidence="7 9" id="KW-0472">Membrane</keyword>
<evidence type="ECO:0000256" key="10">
    <source>
        <dbReference type="PROSITE-ProRule" id="PRU10143"/>
    </source>
</evidence>
<dbReference type="Pfam" id="PF07715">
    <property type="entry name" value="Plug"/>
    <property type="match status" value="1"/>
</dbReference>
<feature type="short sequence motif" description="TonB box" evidence="10">
    <location>
        <begin position="42"/>
        <end position="48"/>
    </location>
</feature>
<dbReference type="InterPro" id="IPR037066">
    <property type="entry name" value="Plug_dom_sf"/>
</dbReference>
<comment type="subcellular location">
    <subcellularLocation>
        <location evidence="1 9">Cell outer membrane</location>
        <topology evidence="1 9">Multi-pass membrane protein</topology>
    </subcellularLocation>
</comment>
<evidence type="ECO:0000259" key="13">
    <source>
        <dbReference type="Pfam" id="PF00593"/>
    </source>
</evidence>
<evidence type="ECO:0000256" key="7">
    <source>
        <dbReference type="ARBA" id="ARBA00023136"/>
    </source>
</evidence>
<organism evidence="15 16">
    <name type="scientific">Aurantiacibacter zhengii</name>
    <dbReference type="NCBI Taxonomy" id="2307003"/>
    <lineage>
        <taxon>Bacteria</taxon>
        <taxon>Pseudomonadati</taxon>
        <taxon>Pseudomonadota</taxon>
        <taxon>Alphaproteobacteria</taxon>
        <taxon>Sphingomonadales</taxon>
        <taxon>Erythrobacteraceae</taxon>
        <taxon>Aurantiacibacter</taxon>
    </lineage>
</organism>
<evidence type="ECO:0000256" key="1">
    <source>
        <dbReference type="ARBA" id="ARBA00004571"/>
    </source>
</evidence>
<dbReference type="InterPro" id="IPR039426">
    <property type="entry name" value="TonB-dep_rcpt-like"/>
</dbReference>
<dbReference type="InterPro" id="IPR000531">
    <property type="entry name" value="Beta-barrel_TonB"/>
</dbReference>
<dbReference type="InterPro" id="IPR012910">
    <property type="entry name" value="Plug_dom"/>
</dbReference>
<evidence type="ECO:0000256" key="6">
    <source>
        <dbReference type="ARBA" id="ARBA00023077"/>
    </source>
</evidence>
<evidence type="ECO:0000256" key="11">
    <source>
        <dbReference type="RuleBase" id="RU003357"/>
    </source>
</evidence>
<dbReference type="GO" id="GO:0009279">
    <property type="term" value="C:cell outer membrane"/>
    <property type="evidence" value="ECO:0007669"/>
    <property type="project" value="UniProtKB-SubCell"/>
</dbReference>
<evidence type="ECO:0000256" key="2">
    <source>
        <dbReference type="ARBA" id="ARBA00022448"/>
    </source>
</evidence>
<comment type="similarity">
    <text evidence="9 11">Belongs to the TonB-dependent receptor family.</text>
</comment>
<sequence length="984" mass="105231">MTTINKKASLLAGTVIFGSLLATPAFAQEDPTLQSAAAEQDTIIVTGSRIQRRDTDTAAPVAVVDSEEFQLSGAVNVENVVNTLPQVVPGITSFSNNPGNGTASLNLRGLGANRTMLLVNGRRWMFYDTNQVTDLNTIPQFLLESVDVVTGGASAVYGSDALAGVVNFRLKELDGVELGGQYAITDRGDGDRWQVHAAVGSDFADGRGNVTVFGEYYNRESIFQGEREFSEFNLGGDPLVQGGSSFVPESRLAYQGNAPTAARAGTAFGANAAGTLGNGFFGSPGDIRRYDGATDFYNFAPVNYLQLPQERYLLGGYGSFEVVPALEIYGEVTYVNNRVDSELAPTPVQLNNVALPYEDLLAAGFINQATRDQFAQLDAAETGAQANDDTVLVQFNRRLLEGGNRANLDERNAFRVLGGLRGDITDYLQYDAYYMYSRTRNANIQQGNASLSRLRAGLEGTGDILINPYGLNTLTPEMADSFIIQAQNGDISDLQVASAAISGTFGDFALGVAEPVGFAFGGEYREVNSRFIPDEFLASGDVAGFNAGEPTEGGYNVNEVFAELNIPFETESGMRFDLSGAARYSDYSLEAVGGVWTYAGGIEFSPIPDITFRGQYQRAVRAPNVGELFQGSAVGFPGVADPCAGNGTPAGGPTPTGALLAFCQEAGVPLGNIGIVPGSGNGLNPVIQPDPQIQGLFGGNPNLFEETSDSYTFGIVLQPTFVPGLTITADYFDITIDDAIITVPPQTAIDLCFTEVQDFTDPRCAGFVNTRDANGAFTRDNPPQFGVANVARLETSGIDLQISYGMDLGFSLLGNGGSDLNFSFLGTWTESNALAPDQSDPSNVIECAGEFGLECGEPQAAFKWTARTSYVDGPLTFSTRWRHLAAVNDDDPTFDYLVERIAAYDLIDLTLSYDFNETLTLTVGVNNLFDTLPTSPVFDANGVVTNDTNTLLLGDRNNGEQANTYPSTYDVLGRDFFASFLVRF</sequence>
<evidence type="ECO:0000256" key="12">
    <source>
        <dbReference type="SAM" id="SignalP"/>
    </source>
</evidence>
<keyword evidence="6 10" id="KW-0798">TonB box</keyword>
<evidence type="ECO:0000256" key="8">
    <source>
        <dbReference type="ARBA" id="ARBA00023237"/>
    </source>
</evidence>
<keyword evidence="4 9" id="KW-0812">Transmembrane</keyword>
<feature type="signal peptide" evidence="12">
    <location>
        <begin position="1"/>
        <end position="27"/>
    </location>
</feature>
<keyword evidence="2 9" id="KW-0813">Transport</keyword>
<dbReference type="EMBL" id="QXFL01000001">
    <property type="protein sequence ID" value="RIV89049.1"/>
    <property type="molecule type" value="Genomic_DNA"/>
</dbReference>
<dbReference type="Pfam" id="PF00593">
    <property type="entry name" value="TonB_dep_Rec_b-barrel"/>
    <property type="match status" value="1"/>
</dbReference>
<name>A0A418NWN6_9SPHN</name>
<evidence type="ECO:0000313" key="16">
    <source>
        <dbReference type="Proteomes" id="UP000286576"/>
    </source>
</evidence>
<dbReference type="PANTHER" id="PTHR47234">
    <property type="match status" value="1"/>
</dbReference>
<keyword evidence="5 12" id="KW-0732">Signal</keyword>
<dbReference type="PROSITE" id="PS00430">
    <property type="entry name" value="TONB_DEPENDENT_REC_1"/>
    <property type="match status" value="1"/>
</dbReference>
<dbReference type="Gene3D" id="2.40.170.20">
    <property type="entry name" value="TonB-dependent receptor, beta-barrel domain"/>
    <property type="match status" value="1"/>
</dbReference>
<dbReference type="OrthoDB" id="7394476at2"/>
<keyword evidence="8 9" id="KW-0998">Cell outer membrane</keyword>
<feature type="domain" description="TonB-dependent receptor-like beta-barrel" evidence="13">
    <location>
        <begin position="404"/>
        <end position="928"/>
    </location>
</feature>
<dbReference type="InterPro" id="IPR036942">
    <property type="entry name" value="Beta-barrel_TonB_sf"/>
</dbReference>
<dbReference type="AlphaFoldDB" id="A0A418NWN6"/>
<evidence type="ECO:0000256" key="3">
    <source>
        <dbReference type="ARBA" id="ARBA00022452"/>
    </source>
</evidence>
<evidence type="ECO:0000256" key="5">
    <source>
        <dbReference type="ARBA" id="ARBA00022729"/>
    </source>
</evidence>
<evidence type="ECO:0000313" key="15">
    <source>
        <dbReference type="EMBL" id="RIV89049.1"/>
    </source>
</evidence>
<keyword evidence="15" id="KW-0675">Receptor</keyword>
<accession>A0A418NWN6</accession>
<comment type="caution">
    <text evidence="15">The sequence shown here is derived from an EMBL/GenBank/DDBJ whole genome shotgun (WGS) entry which is preliminary data.</text>
</comment>
<dbReference type="SUPFAM" id="SSF56935">
    <property type="entry name" value="Porins"/>
    <property type="match status" value="1"/>
</dbReference>
<keyword evidence="3 9" id="KW-1134">Transmembrane beta strand</keyword>
<dbReference type="InterPro" id="IPR010916">
    <property type="entry name" value="TonB_box_CS"/>
</dbReference>
<dbReference type="Gene3D" id="2.170.130.10">
    <property type="entry name" value="TonB-dependent receptor, plug domain"/>
    <property type="match status" value="1"/>
</dbReference>
<keyword evidence="16" id="KW-1185">Reference proteome</keyword>
<gene>
    <name evidence="15" type="ORF">D2V07_01980</name>
</gene>